<accession>A0A1Y2CGZ1</accession>
<keyword evidence="4 8" id="KW-0560">Oxidoreductase</keyword>
<gene>
    <name evidence="10" type="ORF">BCR33DRAFT_716093</name>
</gene>
<dbReference type="AlphaFoldDB" id="A0A1Y2CGZ1"/>
<evidence type="ECO:0000256" key="6">
    <source>
        <dbReference type="ARBA" id="ARBA00023033"/>
    </source>
</evidence>
<dbReference type="EMBL" id="MCGO01000018">
    <property type="protein sequence ID" value="ORY46094.1"/>
    <property type="molecule type" value="Genomic_DNA"/>
</dbReference>
<evidence type="ECO:0000313" key="11">
    <source>
        <dbReference type="Proteomes" id="UP000193642"/>
    </source>
</evidence>
<evidence type="ECO:0000256" key="9">
    <source>
        <dbReference type="SAM" id="Phobius"/>
    </source>
</evidence>
<dbReference type="OrthoDB" id="1470350at2759"/>
<dbReference type="InterPro" id="IPR001128">
    <property type="entry name" value="Cyt_P450"/>
</dbReference>
<dbReference type="InterPro" id="IPR002401">
    <property type="entry name" value="Cyt_P450_E_grp-I"/>
</dbReference>
<keyword evidence="9" id="KW-0472">Membrane</keyword>
<dbReference type="PANTHER" id="PTHR24291:SF50">
    <property type="entry name" value="BIFUNCTIONAL ALBAFLAVENONE MONOOXYGENASE_TERPENE SYNTHASE"/>
    <property type="match status" value="1"/>
</dbReference>
<keyword evidence="5 7" id="KW-0408">Iron</keyword>
<evidence type="ECO:0000256" key="1">
    <source>
        <dbReference type="ARBA" id="ARBA00010617"/>
    </source>
</evidence>
<comment type="caution">
    <text evidence="10">The sequence shown here is derived from an EMBL/GenBank/DDBJ whole genome shotgun (WGS) entry which is preliminary data.</text>
</comment>
<dbReference type="Gene3D" id="1.10.630.10">
    <property type="entry name" value="Cytochrome P450"/>
    <property type="match status" value="1"/>
</dbReference>
<evidence type="ECO:0000256" key="4">
    <source>
        <dbReference type="ARBA" id="ARBA00023002"/>
    </source>
</evidence>
<keyword evidence="2 7" id="KW-0349">Heme</keyword>
<dbReference type="Proteomes" id="UP000193642">
    <property type="component" value="Unassembled WGS sequence"/>
</dbReference>
<dbReference type="PROSITE" id="PS00086">
    <property type="entry name" value="CYTOCHROME_P450"/>
    <property type="match status" value="1"/>
</dbReference>
<dbReference type="Pfam" id="PF00067">
    <property type="entry name" value="p450"/>
    <property type="match status" value="1"/>
</dbReference>
<evidence type="ECO:0000256" key="8">
    <source>
        <dbReference type="RuleBase" id="RU000461"/>
    </source>
</evidence>
<dbReference type="STRING" id="329046.A0A1Y2CGZ1"/>
<reference evidence="10 11" key="1">
    <citation type="submission" date="2016-07" db="EMBL/GenBank/DDBJ databases">
        <title>Pervasive Adenine N6-methylation of Active Genes in Fungi.</title>
        <authorList>
            <consortium name="DOE Joint Genome Institute"/>
            <person name="Mondo S.J."/>
            <person name="Dannebaum R.O."/>
            <person name="Kuo R.C."/>
            <person name="Labutti K."/>
            <person name="Haridas S."/>
            <person name="Kuo A."/>
            <person name="Salamov A."/>
            <person name="Ahrendt S.R."/>
            <person name="Lipzen A."/>
            <person name="Sullivan W."/>
            <person name="Andreopoulos W.B."/>
            <person name="Clum A."/>
            <person name="Lindquist E."/>
            <person name="Daum C."/>
            <person name="Ramamoorthy G.K."/>
            <person name="Gryganskyi A."/>
            <person name="Culley D."/>
            <person name="Magnuson J.K."/>
            <person name="James T.Y."/>
            <person name="O'Malley M.A."/>
            <person name="Stajich J.E."/>
            <person name="Spatafora J.W."/>
            <person name="Visel A."/>
            <person name="Grigoriev I.V."/>
        </authorList>
    </citation>
    <scope>NUCLEOTIDE SEQUENCE [LARGE SCALE GENOMIC DNA]</scope>
    <source>
        <strain evidence="10 11">JEL800</strain>
    </source>
</reference>
<evidence type="ECO:0000256" key="3">
    <source>
        <dbReference type="ARBA" id="ARBA00022723"/>
    </source>
</evidence>
<evidence type="ECO:0000256" key="5">
    <source>
        <dbReference type="ARBA" id="ARBA00023004"/>
    </source>
</evidence>
<keyword evidence="9" id="KW-0812">Transmembrane</keyword>
<keyword evidence="11" id="KW-1185">Reference proteome</keyword>
<keyword evidence="6 8" id="KW-0503">Monooxygenase</keyword>
<dbReference type="GO" id="GO:0005506">
    <property type="term" value="F:iron ion binding"/>
    <property type="evidence" value="ECO:0007669"/>
    <property type="project" value="InterPro"/>
</dbReference>
<dbReference type="GO" id="GO:0016705">
    <property type="term" value="F:oxidoreductase activity, acting on paired donors, with incorporation or reduction of molecular oxygen"/>
    <property type="evidence" value="ECO:0007669"/>
    <property type="project" value="InterPro"/>
</dbReference>
<evidence type="ECO:0000256" key="2">
    <source>
        <dbReference type="ARBA" id="ARBA00022617"/>
    </source>
</evidence>
<comment type="similarity">
    <text evidence="1 8">Belongs to the cytochrome P450 family.</text>
</comment>
<dbReference type="InterPro" id="IPR017972">
    <property type="entry name" value="Cyt_P450_CS"/>
</dbReference>
<feature type="transmembrane region" description="Helical" evidence="9">
    <location>
        <begin position="13"/>
        <end position="29"/>
    </location>
</feature>
<evidence type="ECO:0000256" key="7">
    <source>
        <dbReference type="PIRSR" id="PIRSR602401-1"/>
    </source>
</evidence>
<dbReference type="PANTHER" id="PTHR24291">
    <property type="entry name" value="CYTOCHROME P450 FAMILY 4"/>
    <property type="match status" value="1"/>
</dbReference>
<dbReference type="GO" id="GO:0020037">
    <property type="term" value="F:heme binding"/>
    <property type="evidence" value="ECO:0007669"/>
    <property type="project" value="InterPro"/>
</dbReference>
<evidence type="ECO:0000313" key="10">
    <source>
        <dbReference type="EMBL" id="ORY46094.1"/>
    </source>
</evidence>
<dbReference type="CDD" id="cd00302">
    <property type="entry name" value="cytochrome_P450"/>
    <property type="match status" value="1"/>
</dbReference>
<comment type="cofactor">
    <cofactor evidence="7">
        <name>heme</name>
        <dbReference type="ChEBI" id="CHEBI:30413"/>
    </cofactor>
</comment>
<feature type="binding site" description="axial binding residue" evidence="7">
    <location>
        <position position="452"/>
    </location>
    <ligand>
        <name>heme</name>
        <dbReference type="ChEBI" id="CHEBI:30413"/>
    </ligand>
    <ligandPart>
        <name>Fe</name>
        <dbReference type="ChEBI" id="CHEBI:18248"/>
    </ligandPart>
</feature>
<sequence>MIEPPAIMVDTRTALYTVIIATVLLLVLSPKKTPTHRPPTVKQYPIVGSFFRYIGWLAKMHMPYYLLELHKDMGPIVVADMFGRDFVIVADPTAAKRILSSSTEFKRDDYLLKNSMDLFEYPLFGMATGETWKAHRKLIQTGMGPQFVRKAFTVTLEVMEHLCRIFDEKIQNSSADEITVDIREYLSYSTLDIIMATSFSIKMDSLANFVKAEESKTVVNKLGSLRSNIDQLSGLLVYRLMVPPILHWFIGAAPSQVANVKMYFKELVDSFVNPRKEGITQEEGDLLDILLTKDEEGNYKLTDSELRDETLSILLAGHETTANALTNVFLALCFNPQVLSRLLDEIDAHLPTITSELLFDDVSKFKYLDKVFRETMRHYPVVFAVDRMAQTDVELMGYKFEKGTIFTVHFNGIHQSKEFWGDDVAEFNPDRFDREGNHDANWFPFSAGLHICPGMKMAIMESKVILIKSLKQFSFELIPGQDFKHVHGVAMRLRNGLKLKVSKRKDGHLYISLF</sequence>
<keyword evidence="3 7" id="KW-0479">Metal-binding</keyword>
<dbReference type="GO" id="GO:0004497">
    <property type="term" value="F:monooxygenase activity"/>
    <property type="evidence" value="ECO:0007669"/>
    <property type="project" value="UniProtKB-KW"/>
</dbReference>
<keyword evidence="9" id="KW-1133">Transmembrane helix</keyword>
<dbReference type="PRINTS" id="PR00463">
    <property type="entry name" value="EP450I"/>
</dbReference>
<dbReference type="InterPro" id="IPR050196">
    <property type="entry name" value="Cytochrome_P450_Monoox"/>
</dbReference>
<dbReference type="SUPFAM" id="SSF48264">
    <property type="entry name" value="Cytochrome P450"/>
    <property type="match status" value="1"/>
</dbReference>
<dbReference type="InterPro" id="IPR036396">
    <property type="entry name" value="Cyt_P450_sf"/>
</dbReference>
<name>A0A1Y2CGZ1_9FUNG</name>
<dbReference type="PRINTS" id="PR00385">
    <property type="entry name" value="P450"/>
</dbReference>
<proteinExistence type="inferred from homology"/>
<organism evidence="10 11">
    <name type="scientific">Rhizoclosmatium globosum</name>
    <dbReference type="NCBI Taxonomy" id="329046"/>
    <lineage>
        <taxon>Eukaryota</taxon>
        <taxon>Fungi</taxon>
        <taxon>Fungi incertae sedis</taxon>
        <taxon>Chytridiomycota</taxon>
        <taxon>Chytridiomycota incertae sedis</taxon>
        <taxon>Chytridiomycetes</taxon>
        <taxon>Chytridiales</taxon>
        <taxon>Chytriomycetaceae</taxon>
        <taxon>Rhizoclosmatium</taxon>
    </lineage>
</organism>
<protein>
    <submittedName>
        <fullName evidence="10">Cytochrome P450</fullName>
    </submittedName>
</protein>